<accession>A0A9P6DBJ4</accession>
<gene>
    <name evidence="1" type="ORF">BDN71DRAFT_1435173</name>
</gene>
<dbReference type="EMBL" id="MU154661">
    <property type="protein sequence ID" value="KAF9489758.1"/>
    <property type="molecule type" value="Genomic_DNA"/>
</dbReference>
<reference evidence="1" key="1">
    <citation type="submission" date="2020-11" db="EMBL/GenBank/DDBJ databases">
        <authorList>
            <consortium name="DOE Joint Genome Institute"/>
            <person name="Ahrendt S."/>
            <person name="Riley R."/>
            <person name="Andreopoulos W."/>
            <person name="Labutti K."/>
            <person name="Pangilinan J."/>
            <person name="Ruiz-Duenas F.J."/>
            <person name="Barrasa J.M."/>
            <person name="Sanchez-Garcia M."/>
            <person name="Camarero S."/>
            <person name="Miyauchi S."/>
            <person name="Serrano A."/>
            <person name="Linde D."/>
            <person name="Babiker R."/>
            <person name="Drula E."/>
            <person name="Ayuso-Fernandez I."/>
            <person name="Pacheco R."/>
            <person name="Padilla G."/>
            <person name="Ferreira P."/>
            <person name="Barriuso J."/>
            <person name="Kellner H."/>
            <person name="Castanera R."/>
            <person name="Alfaro M."/>
            <person name="Ramirez L."/>
            <person name="Pisabarro A.G."/>
            <person name="Kuo A."/>
            <person name="Tritt A."/>
            <person name="Lipzen A."/>
            <person name="He G."/>
            <person name="Yan M."/>
            <person name="Ng V."/>
            <person name="Cullen D."/>
            <person name="Martin F."/>
            <person name="Rosso M.-N."/>
            <person name="Henrissat B."/>
            <person name="Hibbett D."/>
            <person name="Martinez A.T."/>
            <person name="Grigoriev I.V."/>
        </authorList>
    </citation>
    <scope>NUCLEOTIDE SEQUENCE</scope>
    <source>
        <strain evidence="1">ATCC 90797</strain>
    </source>
</reference>
<comment type="caution">
    <text evidence="1">The sequence shown here is derived from an EMBL/GenBank/DDBJ whole genome shotgun (WGS) entry which is preliminary data.</text>
</comment>
<dbReference type="OrthoDB" id="3129829at2759"/>
<evidence type="ECO:0000313" key="2">
    <source>
        <dbReference type="Proteomes" id="UP000807025"/>
    </source>
</evidence>
<evidence type="ECO:0000313" key="1">
    <source>
        <dbReference type="EMBL" id="KAF9489758.1"/>
    </source>
</evidence>
<dbReference type="AlphaFoldDB" id="A0A9P6DBJ4"/>
<keyword evidence="2" id="KW-1185">Reference proteome</keyword>
<organism evidence="1 2">
    <name type="scientific">Pleurotus eryngii</name>
    <name type="common">Boletus of the steppes</name>
    <dbReference type="NCBI Taxonomy" id="5323"/>
    <lineage>
        <taxon>Eukaryota</taxon>
        <taxon>Fungi</taxon>
        <taxon>Dikarya</taxon>
        <taxon>Basidiomycota</taxon>
        <taxon>Agaricomycotina</taxon>
        <taxon>Agaricomycetes</taxon>
        <taxon>Agaricomycetidae</taxon>
        <taxon>Agaricales</taxon>
        <taxon>Pleurotineae</taxon>
        <taxon>Pleurotaceae</taxon>
        <taxon>Pleurotus</taxon>
    </lineage>
</organism>
<dbReference type="Proteomes" id="UP000807025">
    <property type="component" value="Unassembled WGS sequence"/>
</dbReference>
<proteinExistence type="predicted"/>
<name>A0A9P6DBJ4_PLEER</name>
<sequence length="656" mass="74211">MALPPLNCPGQTALLISALSMYESVVFMQAQLHIAPVRSVSDLYTDSLVPKIGNYSHVFNLDNQQVTFTQMPFKPRSRLNIHFTVHMVRDALRYAQWRVAHPLALPSPTNECVSVNTHHFPNKIFHHILGNCDANTLAAVSASNSVLWALVKMSFSPIVKRALSIFMALDKMQGFFNCLTESHGIVFSDVALQIQMKAHWNLWGLHIVIFRGNTIAFVGWPHNWGTAHIYGLQDELTPSCWVYLYESENNFTVTPVLSTKSTVRMTILTEHALISPYTDLTEQNKCIMSTALDLLHFQVLGFRTFLDVKDLGCPCQLFCPQKRQVLDSGHGIDVVCWSGLSGCGAIPDVKLNLFKVGLFWTLGILDLPGVCTLAHALVFNHIVPVQMEDHTIFRFYHHGREQWCFLAFGIALETPMGSFVKSTGCTNHPDCIYLTNAERKKLNVFCIDLPIKFHIPQPGEVLLSSAAAASIHNHHFSVKDIPDYDCTELQMVKKKLAWQGLLTNKRELVDPRKIYDWLQPGTLVLMECEMRVLIHRNQIVPVIAADEVQVVLDHHHMNTVINAMNGDFFPPAGPLEEYLLDQINDEVEDSSFECPFQKNAVHDSWHRTCPVRFNERWNWISMIADVALQPEGKTKDAVFPFEDEGLDSRHEALHAI</sequence>
<protein>
    <submittedName>
        <fullName evidence="1">Uncharacterized protein</fullName>
    </submittedName>
</protein>